<name>A0A1X7UZB4_AMPQE</name>
<organism evidence="2">
    <name type="scientific">Amphimedon queenslandica</name>
    <name type="common">Sponge</name>
    <dbReference type="NCBI Taxonomy" id="400682"/>
    <lineage>
        <taxon>Eukaryota</taxon>
        <taxon>Metazoa</taxon>
        <taxon>Porifera</taxon>
        <taxon>Demospongiae</taxon>
        <taxon>Heteroscleromorpha</taxon>
        <taxon>Haplosclerida</taxon>
        <taxon>Niphatidae</taxon>
        <taxon>Amphimedon</taxon>
    </lineage>
</organism>
<dbReference type="EnsemblMetazoa" id="Aqu2.1.33041_001">
    <property type="protein sequence ID" value="Aqu2.1.33041_001"/>
    <property type="gene ID" value="Aqu2.1.33041"/>
</dbReference>
<evidence type="ECO:0000313" key="2">
    <source>
        <dbReference type="EnsemblMetazoa" id="Aqu2.1.33041_001"/>
    </source>
</evidence>
<feature type="coiled-coil region" evidence="1">
    <location>
        <begin position="31"/>
        <end position="129"/>
    </location>
</feature>
<dbReference type="InParanoid" id="A0A1X7UZB4"/>
<evidence type="ECO:0000256" key="1">
    <source>
        <dbReference type="SAM" id="Coils"/>
    </source>
</evidence>
<sequence>MPTLVCTKCGSQAKVQQRGQAPFYCRSCRTLARQQEEVQDMACEVQVARNNDKIHAICIEENAAGISALQREVAALKQEQDLLKAERVRQESEERQQRLKLESEERQLKLKLESEERQLKLKLESEARENEKTRESEMQKIKLQNEFDLEKLKIEEQKAVEIAQLNTEAKTQEALTAQAEAAKAKAEASVNIKKEMNKALEKVSKTKNPQAAIAVIKHFRDAPEDDQSTTSTLSSDDIMSSYATENAPDDPLAFGVNENWTKLHRRVNTAPCDNAHKAY</sequence>
<protein>
    <submittedName>
        <fullName evidence="2">Uncharacterized protein</fullName>
    </submittedName>
</protein>
<evidence type="ECO:0000313" key="3">
    <source>
        <dbReference type="Proteomes" id="UP000007879"/>
    </source>
</evidence>
<dbReference type="KEGG" id="aqu:109581613"/>
<dbReference type="Proteomes" id="UP000007879">
    <property type="component" value="Unassembled WGS sequence"/>
</dbReference>
<gene>
    <name evidence="2" type="primary">109581613</name>
</gene>
<keyword evidence="1" id="KW-0175">Coiled coil</keyword>
<reference evidence="3" key="1">
    <citation type="journal article" date="2010" name="Nature">
        <title>The Amphimedon queenslandica genome and the evolution of animal complexity.</title>
        <authorList>
            <person name="Srivastava M."/>
            <person name="Simakov O."/>
            <person name="Chapman J."/>
            <person name="Fahey B."/>
            <person name="Gauthier M.E."/>
            <person name="Mitros T."/>
            <person name="Richards G.S."/>
            <person name="Conaco C."/>
            <person name="Dacre M."/>
            <person name="Hellsten U."/>
            <person name="Larroux C."/>
            <person name="Putnam N.H."/>
            <person name="Stanke M."/>
            <person name="Adamska M."/>
            <person name="Darling A."/>
            <person name="Degnan S.M."/>
            <person name="Oakley T.H."/>
            <person name="Plachetzki D.C."/>
            <person name="Zhai Y."/>
            <person name="Adamski M."/>
            <person name="Calcino A."/>
            <person name="Cummins S.F."/>
            <person name="Goodstein D.M."/>
            <person name="Harris C."/>
            <person name="Jackson D.J."/>
            <person name="Leys S.P."/>
            <person name="Shu S."/>
            <person name="Woodcroft B.J."/>
            <person name="Vervoort M."/>
            <person name="Kosik K.S."/>
            <person name="Manning G."/>
            <person name="Degnan B.M."/>
            <person name="Rokhsar D.S."/>
        </authorList>
    </citation>
    <scope>NUCLEOTIDE SEQUENCE [LARGE SCALE GENOMIC DNA]</scope>
</reference>
<keyword evidence="3" id="KW-1185">Reference proteome</keyword>
<dbReference type="EnsemblMetazoa" id="XM_019995876.1">
    <property type="protein sequence ID" value="XP_019851435.1"/>
    <property type="gene ID" value="LOC109581613"/>
</dbReference>
<accession>A0A1X7UZB4</accession>
<reference evidence="2" key="2">
    <citation type="submission" date="2017-05" db="UniProtKB">
        <authorList>
            <consortium name="EnsemblMetazoa"/>
        </authorList>
    </citation>
    <scope>IDENTIFICATION</scope>
</reference>
<proteinExistence type="predicted"/>
<dbReference type="AlphaFoldDB" id="A0A1X7UZB4"/>